<sequence length="48" mass="5411">MVAPKKKKKKKKDLEIGDIVRETVSVKGKKRCGEILMILQDDPADPTM</sequence>
<organism evidence="1">
    <name type="scientific">marine metagenome</name>
    <dbReference type="NCBI Taxonomy" id="408172"/>
    <lineage>
        <taxon>unclassified sequences</taxon>
        <taxon>metagenomes</taxon>
        <taxon>ecological metagenomes</taxon>
    </lineage>
</organism>
<accession>A0A382QII1</accession>
<name>A0A382QII1_9ZZZZ</name>
<protein>
    <submittedName>
        <fullName evidence="1">Uncharacterized protein</fullName>
    </submittedName>
</protein>
<gene>
    <name evidence="1" type="ORF">METZ01_LOCUS338100</name>
</gene>
<proteinExistence type="predicted"/>
<evidence type="ECO:0000313" key="1">
    <source>
        <dbReference type="EMBL" id="SVC85246.1"/>
    </source>
</evidence>
<reference evidence="1" key="1">
    <citation type="submission" date="2018-05" db="EMBL/GenBank/DDBJ databases">
        <authorList>
            <person name="Lanie J.A."/>
            <person name="Ng W.-L."/>
            <person name="Kazmierczak K.M."/>
            <person name="Andrzejewski T.M."/>
            <person name="Davidsen T.M."/>
            <person name="Wayne K.J."/>
            <person name="Tettelin H."/>
            <person name="Glass J.I."/>
            <person name="Rusch D."/>
            <person name="Podicherti R."/>
            <person name="Tsui H.-C.T."/>
            <person name="Winkler M.E."/>
        </authorList>
    </citation>
    <scope>NUCLEOTIDE SEQUENCE</scope>
</reference>
<feature type="non-terminal residue" evidence="1">
    <location>
        <position position="48"/>
    </location>
</feature>
<dbReference type="EMBL" id="UINC01114732">
    <property type="protein sequence ID" value="SVC85246.1"/>
    <property type="molecule type" value="Genomic_DNA"/>
</dbReference>
<dbReference type="AlphaFoldDB" id="A0A382QII1"/>